<dbReference type="GO" id="GO:0006043">
    <property type="term" value="P:glucosamine catabolic process"/>
    <property type="evidence" value="ECO:0007669"/>
    <property type="project" value="TreeGrafter"/>
</dbReference>
<dbReference type="InterPro" id="IPR004547">
    <property type="entry name" value="Glucosamine6P_isomerase"/>
</dbReference>
<dbReference type="GO" id="GO:0019262">
    <property type="term" value="P:N-acetylneuraminate catabolic process"/>
    <property type="evidence" value="ECO:0007669"/>
    <property type="project" value="UniProtKB-UniRule"/>
</dbReference>
<dbReference type="GO" id="GO:0005975">
    <property type="term" value="P:carbohydrate metabolic process"/>
    <property type="evidence" value="ECO:0007669"/>
    <property type="project" value="InterPro"/>
</dbReference>
<dbReference type="PROSITE" id="PS01161">
    <property type="entry name" value="GLC_GALNAC_ISOMERASE"/>
    <property type="match status" value="1"/>
</dbReference>
<feature type="site" description="Part of the allosteric site" evidence="4">
    <location>
        <position position="156"/>
    </location>
</feature>
<evidence type="ECO:0000256" key="3">
    <source>
        <dbReference type="ARBA" id="ARBA00023277"/>
    </source>
</evidence>
<dbReference type="HAMAP" id="MF_01241">
    <property type="entry name" value="GlcN6P_deamin"/>
    <property type="match status" value="1"/>
</dbReference>
<organism evidence="6 7">
    <name type="scientific">Gymnodinialimonas ceratoperidinii</name>
    <dbReference type="NCBI Taxonomy" id="2856823"/>
    <lineage>
        <taxon>Bacteria</taxon>
        <taxon>Pseudomonadati</taxon>
        <taxon>Pseudomonadota</taxon>
        <taxon>Alphaproteobacteria</taxon>
        <taxon>Rhodobacterales</taxon>
        <taxon>Paracoccaceae</taxon>
        <taxon>Gymnodinialimonas</taxon>
    </lineage>
</organism>
<dbReference type="EMBL" id="CP079194">
    <property type="protein sequence ID" value="QXT39498.1"/>
    <property type="molecule type" value="Genomic_DNA"/>
</dbReference>
<dbReference type="CDD" id="cd01399">
    <property type="entry name" value="GlcN6P_deaminase"/>
    <property type="match status" value="1"/>
</dbReference>
<protein>
    <recommendedName>
        <fullName evidence="4">Glucosamine-6-phosphate deaminase</fullName>
        <ecNumber evidence="4">3.5.99.6</ecNumber>
    </recommendedName>
    <alternativeName>
        <fullName evidence="4">GlcN6P deaminase</fullName>
        <shortName evidence="4">GNPDA</shortName>
    </alternativeName>
    <alternativeName>
        <fullName evidence="4">Glucosamine-6-phosphate isomerase</fullName>
    </alternativeName>
</protein>
<dbReference type="GO" id="GO:0006046">
    <property type="term" value="P:N-acetylglucosamine catabolic process"/>
    <property type="evidence" value="ECO:0007669"/>
    <property type="project" value="UniProtKB-UniRule"/>
</dbReference>
<comment type="catalytic activity">
    <reaction evidence="1 4">
        <text>alpha-D-glucosamine 6-phosphate + H2O = beta-D-fructose 6-phosphate + NH4(+)</text>
        <dbReference type="Rhea" id="RHEA:12172"/>
        <dbReference type="ChEBI" id="CHEBI:15377"/>
        <dbReference type="ChEBI" id="CHEBI:28938"/>
        <dbReference type="ChEBI" id="CHEBI:57634"/>
        <dbReference type="ChEBI" id="CHEBI:75989"/>
        <dbReference type="EC" id="3.5.99.6"/>
    </reaction>
</comment>
<dbReference type="KEGG" id="gce:KYE46_16490"/>
<dbReference type="AlphaFoldDB" id="A0A8F6TX14"/>
<dbReference type="PANTHER" id="PTHR11280:SF5">
    <property type="entry name" value="GLUCOSAMINE-6-PHOSPHATE ISOMERASE"/>
    <property type="match status" value="1"/>
</dbReference>
<comment type="caution">
    <text evidence="4">Lacks conserved residue(s) required for the propagation of feature annotation.</text>
</comment>
<dbReference type="PANTHER" id="PTHR11280">
    <property type="entry name" value="GLUCOSAMINE-6-PHOSPHATE ISOMERASE"/>
    <property type="match status" value="1"/>
</dbReference>
<dbReference type="GO" id="GO:0042802">
    <property type="term" value="F:identical protein binding"/>
    <property type="evidence" value="ECO:0007669"/>
    <property type="project" value="TreeGrafter"/>
</dbReference>
<keyword evidence="4" id="KW-0021">Allosteric enzyme</keyword>
<evidence type="ECO:0000256" key="2">
    <source>
        <dbReference type="ARBA" id="ARBA00022801"/>
    </source>
</evidence>
<comment type="function">
    <text evidence="4">Catalyzes the reversible isomerization-deamination of glucosamine 6-phosphate (GlcN6P) to form fructose 6-phosphate (Fru6P) and ammonium ion.</text>
</comment>
<dbReference type="Pfam" id="PF01182">
    <property type="entry name" value="Glucosamine_iso"/>
    <property type="match status" value="1"/>
</dbReference>
<reference evidence="6 7" key="1">
    <citation type="submission" date="2021-07" db="EMBL/GenBank/DDBJ databases">
        <title>A novel Jannaschia species isolated from marine dinoflagellate Ceratoperidinium margalefii.</title>
        <authorList>
            <person name="Jiang Y."/>
            <person name="Li Z."/>
        </authorList>
    </citation>
    <scope>NUCLEOTIDE SEQUENCE [LARGE SCALE GENOMIC DNA]</scope>
    <source>
        <strain evidence="6 7">J12C1-MA-4</strain>
    </source>
</reference>
<feature type="domain" description="Glucosamine/galactosamine-6-phosphate isomerase" evidence="5">
    <location>
        <begin position="14"/>
        <end position="230"/>
    </location>
</feature>
<dbReference type="FunFam" id="3.40.50.1360:FF:000003">
    <property type="entry name" value="Glucosamine-6-phosphate deaminase"/>
    <property type="match status" value="1"/>
</dbReference>
<keyword evidence="3 4" id="KW-0119">Carbohydrate metabolism</keyword>
<dbReference type="UniPathway" id="UPA00629">
    <property type="reaction ID" value="UER00684"/>
</dbReference>
<dbReference type="GO" id="GO:0004342">
    <property type="term" value="F:glucosamine-6-phosphate deaminase activity"/>
    <property type="evidence" value="ECO:0007669"/>
    <property type="project" value="UniProtKB-UniRule"/>
</dbReference>
<sequence>MKVLILPSKEAAILRAADIVAAQVRARSDCTLGLATGGTMLPLYAELAKRHQAGEFSMTGVTSFNLDEYVGLAADHPGSYHRYMAEALFDLTDMPIMRAHLPRGDAIDPKAEAMDYEARIAKAGGIDLQLLGIGQNGHIGFNEPTSSLGSRTRIKTLTDSTLEANRRYFDTDEEVPKYAITMGIATILEARACLLLALGESKAEAAAAMIEGPVSAMCPASALQMHAQTTVILDEAAASRLKLTDYYHHVHPGGRESDYS</sequence>
<feature type="site" description="Part of the allosteric site" evidence="4">
    <location>
        <position position="146"/>
    </location>
</feature>
<feature type="site" description="Part of the allosteric site" evidence="4">
    <location>
        <position position="153"/>
    </location>
</feature>
<evidence type="ECO:0000259" key="5">
    <source>
        <dbReference type="Pfam" id="PF01182"/>
    </source>
</evidence>
<accession>A0A8F6TX14</accession>
<feature type="active site" description="For ring-opening step" evidence="4">
    <location>
        <position position="136"/>
    </location>
</feature>
<dbReference type="GO" id="GO:0005737">
    <property type="term" value="C:cytoplasm"/>
    <property type="evidence" value="ECO:0007669"/>
    <property type="project" value="TreeGrafter"/>
</dbReference>
<dbReference type="NCBIfam" id="TIGR00502">
    <property type="entry name" value="nagB"/>
    <property type="match status" value="1"/>
</dbReference>
<feature type="site" description="Part of the allosteric site" evidence="4">
    <location>
        <position position="155"/>
    </location>
</feature>
<dbReference type="InterPro" id="IPR018321">
    <property type="entry name" value="Glucosamine6P_isomerase_CS"/>
</dbReference>
<comment type="activity regulation">
    <text evidence="4">Allosterically activated by N-acetylglucosamine 6-phosphate (GlcNAc6P).</text>
</comment>
<evidence type="ECO:0000256" key="4">
    <source>
        <dbReference type="HAMAP-Rule" id="MF_01241"/>
    </source>
</evidence>
<feature type="active site" description="Proton acceptor; for enolization step" evidence="4">
    <location>
        <position position="67"/>
    </location>
</feature>
<feature type="active site" description="For ring-opening step" evidence="4">
    <location>
        <position position="143"/>
    </location>
</feature>
<dbReference type="RefSeq" id="WP_219002187.1">
    <property type="nucleotide sequence ID" value="NZ_CP079194.1"/>
</dbReference>
<comment type="similarity">
    <text evidence="4">Belongs to the glucosamine/galactosamine-6-phosphate isomerase family. NagB subfamily.</text>
</comment>
<evidence type="ECO:0000256" key="1">
    <source>
        <dbReference type="ARBA" id="ARBA00000644"/>
    </source>
</evidence>
<dbReference type="Proteomes" id="UP000825009">
    <property type="component" value="Chromosome"/>
</dbReference>
<keyword evidence="7" id="KW-1185">Reference proteome</keyword>
<evidence type="ECO:0000313" key="7">
    <source>
        <dbReference type="Proteomes" id="UP000825009"/>
    </source>
</evidence>
<evidence type="ECO:0000313" key="6">
    <source>
        <dbReference type="EMBL" id="QXT39498.1"/>
    </source>
</evidence>
<comment type="pathway">
    <text evidence="4">Amino-sugar metabolism; N-acetylneuraminate degradation; D-fructose 6-phosphate from N-acetylneuraminate: step 5/5.</text>
</comment>
<name>A0A8F6TX14_9RHOB</name>
<dbReference type="InterPro" id="IPR006148">
    <property type="entry name" value="Glc/Gal-6P_isomerase"/>
</dbReference>
<dbReference type="EC" id="3.5.99.6" evidence="4"/>
<feature type="active site" description="Proton acceptor; for ring-opening step" evidence="4">
    <location>
        <position position="138"/>
    </location>
</feature>
<keyword evidence="2 4" id="KW-0378">Hydrolase</keyword>
<proteinExistence type="inferred from homology"/>
<gene>
    <name evidence="4 6" type="primary">nagB</name>
    <name evidence="6" type="ORF">KYE46_16490</name>
</gene>